<dbReference type="PANTHER" id="PTHR43335">
    <property type="entry name" value="ABC TRANSPORTER, ATP-BINDING PROTEIN"/>
    <property type="match status" value="1"/>
</dbReference>
<sequence>MIEVRGLTKAFGNTQALTDVSASFPAGTVTGLLGLNGAGKTTLLRVIAGLQRIDSGTVTLCGNPIDHCAEPMRMLGVHFDPMAMDPRHSAQRHLSWLAALGDIARGRVDDVLALVGLTELRHRRIAQLSMGARQRLAIASALLAEPRALIFDEPVNGLDVPGIVWLRELLRQLAAEGRTVVVASHLLGEVALTADRLLVMERGRVAAAGSLDEILPAGADPRQHLEALLLRMAAA</sequence>
<comment type="caution">
    <text evidence="6">The sequence shown here is derived from an EMBL/GenBank/DDBJ whole genome shotgun (WGS) entry which is preliminary data.</text>
</comment>
<reference evidence="7" key="1">
    <citation type="submission" date="2016-06" db="EMBL/GenBank/DDBJ databases">
        <authorList>
            <person name="Sutton G."/>
            <person name="Brinkac L."/>
            <person name="Sanka R."/>
            <person name="Adams M."/>
            <person name="Lau E."/>
            <person name="Mehaffy C."/>
            <person name="Tameris M."/>
            <person name="Hatherill M."/>
            <person name="Hanekom W."/>
            <person name="Mahomed H."/>
            <person name="Mcshane H."/>
        </authorList>
    </citation>
    <scope>NUCLEOTIDE SEQUENCE [LARGE SCALE GENOMIC DNA]</scope>
    <source>
        <strain evidence="7">852002-10433_SCH5171157</strain>
    </source>
</reference>
<dbReference type="SUPFAM" id="SSF52540">
    <property type="entry name" value="P-loop containing nucleoside triphosphate hydrolases"/>
    <property type="match status" value="1"/>
</dbReference>
<evidence type="ECO:0000256" key="2">
    <source>
        <dbReference type="ARBA" id="ARBA00022448"/>
    </source>
</evidence>
<dbReference type="PANTHER" id="PTHR43335:SF4">
    <property type="entry name" value="ABC TRANSPORTER, ATP-BINDING PROTEIN"/>
    <property type="match status" value="1"/>
</dbReference>
<accession>A0A1A0V984</accession>
<dbReference type="RefSeq" id="WP_064887898.1">
    <property type="nucleotide sequence ID" value="NZ_LZSY01000199.1"/>
</dbReference>
<dbReference type="OrthoDB" id="9804819at2"/>
<dbReference type="EMBL" id="LZSY01000199">
    <property type="protein sequence ID" value="OBB79807.1"/>
    <property type="molecule type" value="Genomic_DNA"/>
</dbReference>
<dbReference type="AlphaFoldDB" id="A0A1A0V984"/>
<name>A0A1A0V984_MYCPR</name>
<keyword evidence="3" id="KW-0547">Nucleotide-binding</keyword>
<comment type="similarity">
    <text evidence="1">Belongs to the ABC transporter superfamily.</text>
</comment>
<dbReference type="InterPro" id="IPR003439">
    <property type="entry name" value="ABC_transporter-like_ATP-bd"/>
</dbReference>
<dbReference type="InterPro" id="IPR027417">
    <property type="entry name" value="P-loop_NTPase"/>
</dbReference>
<dbReference type="Proteomes" id="UP000094008">
    <property type="component" value="Unassembled WGS sequence"/>
</dbReference>
<dbReference type="Pfam" id="PF00005">
    <property type="entry name" value="ABC_tran"/>
    <property type="match status" value="1"/>
</dbReference>
<evidence type="ECO:0000256" key="3">
    <source>
        <dbReference type="ARBA" id="ARBA00022741"/>
    </source>
</evidence>
<gene>
    <name evidence="6" type="ORF">A5779_12105</name>
</gene>
<feature type="domain" description="ABC transporter" evidence="5">
    <location>
        <begin position="2"/>
        <end position="227"/>
    </location>
</feature>
<dbReference type="GO" id="GO:0016887">
    <property type="term" value="F:ATP hydrolysis activity"/>
    <property type="evidence" value="ECO:0007669"/>
    <property type="project" value="InterPro"/>
</dbReference>
<dbReference type="GO" id="GO:0005524">
    <property type="term" value="F:ATP binding"/>
    <property type="evidence" value="ECO:0007669"/>
    <property type="project" value="UniProtKB-KW"/>
</dbReference>
<keyword evidence="4 6" id="KW-0067">ATP-binding</keyword>
<keyword evidence="2" id="KW-0813">Transport</keyword>
<protein>
    <submittedName>
        <fullName evidence="6">Multidrug ABC transporter ATP-binding protein</fullName>
    </submittedName>
</protein>
<evidence type="ECO:0000256" key="1">
    <source>
        <dbReference type="ARBA" id="ARBA00005417"/>
    </source>
</evidence>
<evidence type="ECO:0000259" key="5">
    <source>
        <dbReference type="PROSITE" id="PS50893"/>
    </source>
</evidence>
<proteinExistence type="inferred from homology"/>
<evidence type="ECO:0000313" key="7">
    <source>
        <dbReference type="Proteomes" id="UP000094008"/>
    </source>
</evidence>
<evidence type="ECO:0000256" key="4">
    <source>
        <dbReference type="ARBA" id="ARBA00022840"/>
    </source>
</evidence>
<dbReference type="InterPro" id="IPR003593">
    <property type="entry name" value="AAA+_ATPase"/>
</dbReference>
<organism evidence="6 7">
    <name type="scientific">Mycolicibacterium peregrinum</name>
    <name type="common">Mycobacterium peregrinum</name>
    <dbReference type="NCBI Taxonomy" id="43304"/>
    <lineage>
        <taxon>Bacteria</taxon>
        <taxon>Bacillati</taxon>
        <taxon>Actinomycetota</taxon>
        <taxon>Actinomycetes</taxon>
        <taxon>Mycobacteriales</taxon>
        <taxon>Mycobacteriaceae</taxon>
        <taxon>Mycolicibacterium</taxon>
    </lineage>
</organism>
<dbReference type="SMART" id="SM00382">
    <property type="entry name" value="AAA"/>
    <property type="match status" value="1"/>
</dbReference>
<evidence type="ECO:0000313" key="6">
    <source>
        <dbReference type="EMBL" id="OBB79807.1"/>
    </source>
</evidence>
<dbReference type="PROSITE" id="PS50893">
    <property type="entry name" value="ABC_TRANSPORTER_2"/>
    <property type="match status" value="1"/>
</dbReference>
<dbReference type="Gene3D" id="3.40.50.300">
    <property type="entry name" value="P-loop containing nucleotide triphosphate hydrolases"/>
    <property type="match status" value="1"/>
</dbReference>